<evidence type="ECO:0000313" key="2">
    <source>
        <dbReference type="EMBL" id="RDB20438.1"/>
    </source>
</evidence>
<feature type="region of interest" description="Disordered" evidence="1">
    <location>
        <begin position="155"/>
        <end position="194"/>
    </location>
</feature>
<accession>A0A369JEV0</accession>
<reference evidence="2" key="1">
    <citation type="submission" date="2018-04" db="EMBL/GenBank/DDBJ databases">
        <title>Whole genome sequencing of Hypsizygus marmoreus.</title>
        <authorList>
            <person name="Choi I.-G."/>
            <person name="Min B."/>
            <person name="Kim J.-G."/>
            <person name="Kim S."/>
            <person name="Oh Y.-L."/>
            <person name="Kong W.-S."/>
            <person name="Park H."/>
            <person name="Jeong J."/>
            <person name="Song E.-S."/>
        </authorList>
    </citation>
    <scope>NUCLEOTIDE SEQUENCE [LARGE SCALE GENOMIC DNA]</scope>
    <source>
        <strain evidence="2">51987-8</strain>
    </source>
</reference>
<protein>
    <submittedName>
        <fullName evidence="2">Uncharacterized protein</fullName>
    </submittedName>
</protein>
<dbReference type="EMBL" id="LUEZ02000063">
    <property type="protein sequence ID" value="RDB20438.1"/>
    <property type="molecule type" value="Genomic_DNA"/>
</dbReference>
<comment type="caution">
    <text evidence="2">The sequence shown here is derived from an EMBL/GenBank/DDBJ whole genome shotgun (WGS) entry which is preliminary data.</text>
</comment>
<keyword evidence="3" id="KW-1185">Reference proteome</keyword>
<sequence>MSSLPPRLTAVSPLSPLSTPHPPPIPRQLQPFPANCNLPLHAASRAFAPNLKMWTILLRWSSRITTGLEHLIGLKRRDTANDSFKIPHPSAPQDKHRAVISGHPPTARPIQASSKWRIQQTTSALRARSPRIYLRRRHFPVSTNATMGETRLRDIRREREVGGSSVTKAARSAGERNKETCQDRSSRRSASSTDFGRSSLLTSLFARIDGFSGHCEKSTSQTHADVAASLKRYTLSIHTTPPGQHATSLAETADNEGVMSKQNLFNIYIRRTCSAQDYNVLTPQGANYSTVPAPIQERGRERTLPRFRTAMKAKYWTKRDSLADEQIVDERESEARRGNMDTMAVLHIAPHGRHIRPARKDCRLSGTGMLNTRNGL</sequence>
<evidence type="ECO:0000313" key="3">
    <source>
        <dbReference type="Proteomes" id="UP000076154"/>
    </source>
</evidence>
<dbReference type="AlphaFoldDB" id="A0A369JEV0"/>
<proteinExistence type="predicted"/>
<dbReference type="Proteomes" id="UP000076154">
    <property type="component" value="Unassembled WGS sequence"/>
</dbReference>
<feature type="region of interest" description="Disordered" evidence="1">
    <location>
        <begin position="1"/>
        <end position="30"/>
    </location>
</feature>
<name>A0A369JEV0_HYPMA</name>
<evidence type="ECO:0000256" key="1">
    <source>
        <dbReference type="SAM" id="MobiDB-lite"/>
    </source>
</evidence>
<feature type="compositionally biased region" description="Basic and acidic residues" evidence="1">
    <location>
        <begin position="173"/>
        <end position="186"/>
    </location>
</feature>
<gene>
    <name evidence="2" type="ORF">Hypma_012493</name>
</gene>
<organism evidence="2 3">
    <name type="scientific">Hypsizygus marmoreus</name>
    <name type="common">White beech mushroom</name>
    <name type="synonym">Agaricus marmoreus</name>
    <dbReference type="NCBI Taxonomy" id="39966"/>
    <lineage>
        <taxon>Eukaryota</taxon>
        <taxon>Fungi</taxon>
        <taxon>Dikarya</taxon>
        <taxon>Basidiomycota</taxon>
        <taxon>Agaricomycotina</taxon>
        <taxon>Agaricomycetes</taxon>
        <taxon>Agaricomycetidae</taxon>
        <taxon>Agaricales</taxon>
        <taxon>Tricholomatineae</taxon>
        <taxon>Lyophyllaceae</taxon>
        <taxon>Hypsizygus</taxon>
    </lineage>
</organism>
<dbReference type="InParanoid" id="A0A369JEV0"/>